<dbReference type="RefSeq" id="WP_373635448.1">
    <property type="nucleotide sequence ID" value="NZ_CP151767.2"/>
</dbReference>
<evidence type="ECO:0000313" key="7">
    <source>
        <dbReference type="Proteomes" id="UP001470809"/>
    </source>
</evidence>
<proteinExistence type="predicted"/>
<dbReference type="Pfam" id="PF13305">
    <property type="entry name" value="TetR_C_33"/>
    <property type="match status" value="1"/>
</dbReference>
<evidence type="ECO:0000256" key="3">
    <source>
        <dbReference type="ARBA" id="ARBA00023163"/>
    </source>
</evidence>
<protein>
    <submittedName>
        <fullName evidence="6">TetR/AcrR family transcriptional regulator</fullName>
    </submittedName>
</protein>
<dbReference type="SUPFAM" id="SSF48498">
    <property type="entry name" value="Tetracyclin repressor-like, C-terminal domain"/>
    <property type="match status" value="1"/>
</dbReference>
<dbReference type="PROSITE" id="PS50977">
    <property type="entry name" value="HTH_TETR_2"/>
    <property type="match status" value="1"/>
</dbReference>
<name>A0ABZ3JCN3_9RHOB</name>
<dbReference type="PANTHER" id="PTHR30055">
    <property type="entry name" value="HTH-TYPE TRANSCRIPTIONAL REGULATOR RUTR"/>
    <property type="match status" value="1"/>
</dbReference>
<reference evidence="6 7" key="2">
    <citation type="submission" date="2024-08" db="EMBL/GenBank/DDBJ databases">
        <title>Phylogenomic analyses of a clade within the roseobacter group suggest taxonomic reassignments of species of the genera Aestuariivita, Citreicella, Loktanella, Nautella, Pelagibaca, Ruegeria, Thalassobius, Thiobacimonas and Tropicibacter, and the proposal o.</title>
        <authorList>
            <person name="Jeon C.O."/>
        </authorList>
    </citation>
    <scope>NUCLEOTIDE SEQUENCE [LARGE SCALE GENOMIC DNA]</scope>
    <source>
        <strain evidence="6 7">SS1-5</strain>
    </source>
</reference>
<dbReference type="InterPro" id="IPR036271">
    <property type="entry name" value="Tet_transcr_reg_TetR-rel_C_sf"/>
</dbReference>
<feature type="domain" description="HTH tetR-type" evidence="5">
    <location>
        <begin position="33"/>
        <end position="93"/>
    </location>
</feature>
<dbReference type="PANTHER" id="PTHR30055:SF220">
    <property type="entry name" value="TETR-FAMILY REGULATORY PROTEIN"/>
    <property type="match status" value="1"/>
</dbReference>
<evidence type="ECO:0000259" key="5">
    <source>
        <dbReference type="PROSITE" id="PS50977"/>
    </source>
</evidence>
<sequence length="238" mass="26561">MSAIPCNVQKKNLHWKYGGVKVLNENKKKYHHGDLKVALVEAGLAELEEKGLESVSLRAIAGRVGVSHTAPKNHFDGLRGLLTAMATVGFQRHAAEMQRGVEDHPPGKARLDAACNGYVRFALENPELFKLMFTSRFHLSDDDALKQAGWASYGVLRDVAHGLDWDKAKAPGGPWRTEWMLWSLVHGYAMLLIDGEIRREDDGAPPFRMDEIMPGFGYLSDVAENRPEPFQGQRRDAD</sequence>
<dbReference type="Gene3D" id="1.10.357.10">
    <property type="entry name" value="Tetracycline Repressor, domain 2"/>
    <property type="match status" value="1"/>
</dbReference>
<accession>A0ABZ3JCN3</accession>
<evidence type="ECO:0000256" key="4">
    <source>
        <dbReference type="PROSITE-ProRule" id="PRU00335"/>
    </source>
</evidence>
<evidence type="ECO:0000256" key="2">
    <source>
        <dbReference type="ARBA" id="ARBA00023125"/>
    </source>
</evidence>
<evidence type="ECO:0000313" key="6">
    <source>
        <dbReference type="EMBL" id="XFU26639.1"/>
    </source>
</evidence>
<evidence type="ECO:0000256" key="1">
    <source>
        <dbReference type="ARBA" id="ARBA00023015"/>
    </source>
</evidence>
<dbReference type="EMBL" id="CP151767">
    <property type="protein sequence ID" value="XFU26639.1"/>
    <property type="molecule type" value="Genomic_DNA"/>
</dbReference>
<keyword evidence="7" id="KW-1185">Reference proteome</keyword>
<dbReference type="SUPFAM" id="SSF46689">
    <property type="entry name" value="Homeodomain-like"/>
    <property type="match status" value="1"/>
</dbReference>
<dbReference type="Proteomes" id="UP001470809">
    <property type="component" value="Chromosome"/>
</dbReference>
<gene>
    <name evidence="6" type="ORF">AABB31_22940</name>
</gene>
<keyword evidence="2 4" id="KW-0238">DNA-binding</keyword>
<reference evidence="7" key="1">
    <citation type="submission" date="2024-04" db="EMBL/GenBank/DDBJ databases">
        <title>Phylogenomic analyses of a clade within the roseobacter group suggest taxonomic reassignments of species of the genera Aestuariivita, Citreicella, Loktanella, Nautella, Pelagibaca, Ruegeria, Thalassobius, Thiobacimonas and Tropicibacter, and the proposal o.</title>
        <authorList>
            <person name="Jeon C.O."/>
        </authorList>
    </citation>
    <scope>NUCLEOTIDE SEQUENCE [LARGE SCALE GENOMIC DNA]</scope>
    <source>
        <strain evidence="7">SS1-5</strain>
    </source>
</reference>
<keyword evidence="3" id="KW-0804">Transcription</keyword>
<dbReference type="InterPro" id="IPR025996">
    <property type="entry name" value="MT1864/Rv1816-like_C"/>
</dbReference>
<organism evidence="6 7">
    <name type="scientific">Yoonia rhodophyticola</name>
    <dbReference type="NCBI Taxonomy" id="3137370"/>
    <lineage>
        <taxon>Bacteria</taxon>
        <taxon>Pseudomonadati</taxon>
        <taxon>Pseudomonadota</taxon>
        <taxon>Alphaproteobacteria</taxon>
        <taxon>Rhodobacterales</taxon>
        <taxon>Paracoccaceae</taxon>
        <taxon>Yoonia</taxon>
    </lineage>
</organism>
<keyword evidence="1" id="KW-0805">Transcription regulation</keyword>
<feature type="DNA-binding region" description="H-T-H motif" evidence="4">
    <location>
        <begin position="56"/>
        <end position="75"/>
    </location>
</feature>
<dbReference type="InterPro" id="IPR050109">
    <property type="entry name" value="HTH-type_TetR-like_transc_reg"/>
</dbReference>
<dbReference type="InterPro" id="IPR001647">
    <property type="entry name" value="HTH_TetR"/>
</dbReference>
<dbReference type="InterPro" id="IPR009057">
    <property type="entry name" value="Homeodomain-like_sf"/>
</dbReference>